<gene>
    <name evidence="1" type="ORF">Ltuc_2620</name>
</gene>
<comment type="caution">
    <text evidence="1">The sequence shown here is derived from an EMBL/GenBank/DDBJ whole genome shotgun (WGS) entry which is preliminary data.</text>
</comment>
<accession>A0A0W0ZQ22</accession>
<dbReference type="RefSeq" id="WP_058521828.1">
    <property type="nucleotide sequence ID" value="NZ_LNZA01000008.1"/>
</dbReference>
<organism evidence="1 2">
    <name type="scientific">Legionella tucsonensis</name>
    <dbReference type="NCBI Taxonomy" id="40335"/>
    <lineage>
        <taxon>Bacteria</taxon>
        <taxon>Pseudomonadati</taxon>
        <taxon>Pseudomonadota</taxon>
        <taxon>Gammaproteobacteria</taxon>
        <taxon>Legionellales</taxon>
        <taxon>Legionellaceae</taxon>
        <taxon>Legionella</taxon>
    </lineage>
</organism>
<protein>
    <submittedName>
        <fullName evidence="1">IS4-like transposase</fullName>
    </submittedName>
</protein>
<dbReference type="PATRIC" id="fig|40335.7.peg.2800"/>
<dbReference type="AlphaFoldDB" id="A0A0W0ZQ22"/>
<proteinExistence type="predicted"/>
<reference evidence="1 2" key="1">
    <citation type="submission" date="2015-11" db="EMBL/GenBank/DDBJ databases">
        <title>Genomic analysis of 38 Legionella species identifies large and diverse effector repertoires.</title>
        <authorList>
            <person name="Burstein D."/>
            <person name="Amaro F."/>
            <person name="Zusman T."/>
            <person name="Lifshitz Z."/>
            <person name="Cohen O."/>
            <person name="Gilbert J.A."/>
            <person name="Pupko T."/>
            <person name="Shuman H.A."/>
            <person name="Segal G."/>
        </authorList>
    </citation>
    <scope>NUCLEOTIDE SEQUENCE [LARGE SCALE GENOMIC DNA]</scope>
    <source>
        <strain evidence="1 2">ATCC 49180</strain>
    </source>
</reference>
<dbReference type="PANTHER" id="PTHR35404">
    <property type="entry name" value="TRANSPOSASE OF TN10"/>
    <property type="match status" value="1"/>
</dbReference>
<dbReference type="Proteomes" id="UP000054693">
    <property type="component" value="Unassembled WGS sequence"/>
</dbReference>
<dbReference type="EMBL" id="LNZA01000008">
    <property type="protein sequence ID" value="KTD71261.1"/>
    <property type="molecule type" value="Genomic_DNA"/>
</dbReference>
<evidence type="ECO:0000313" key="2">
    <source>
        <dbReference type="Proteomes" id="UP000054693"/>
    </source>
</evidence>
<dbReference type="PANTHER" id="PTHR35404:SF8">
    <property type="entry name" value="TRANSPOSASE OF TN10"/>
    <property type="match status" value="1"/>
</dbReference>
<dbReference type="STRING" id="40335.Ltuc_2620"/>
<sequence>MKGLKNILPKDCQPILVTDAGFRCPWFKSVIQMRFDYVGRLRNKTGYQRVDSEQWESDCLELYKVATQHPHFIGRILLAKSVKLACSLVLYKKVAKNRKHLNRLGNPSNNTQSNRASRNKKDPWLLVISLDINEYDAKK</sequence>
<keyword evidence="2" id="KW-1185">Reference proteome</keyword>
<name>A0A0W0ZQ22_9GAMM</name>
<evidence type="ECO:0000313" key="1">
    <source>
        <dbReference type="EMBL" id="KTD71261.1"/>
    </source>
</evidence>
<dbReference type="OrthoDB" id="6140187at2"/>